<evidence type="ECO:0000259" key="4">
    <source>
        <dbReference type="PROSITE" id="PS52035"/>
    </source>
</evidence>
<dbReference type="SUPFAM" id="SSF52317">
    <property type="entry name" value="Class I glutamine amidotransferase-like"/>
    <property type="match status" value="1"/>
</dbReference>
<dbReference type="PROSITE" id="PS52035">
    <property type="entry name" value="PEPTIDASE_M14"/>
    <property type="match status" value="1"/>
</dbReference>
<comment type="caution">
    <text evidence="5">The sequence shown here is derived from an EMBL/GenBank/DDBJ whole genome shotgun (WGS) entry which is preliminary data.</text>
</comment>
<feature type="signal peptide" evidence="2">
    <location>
        <begin position="1"/>
        <end position="20"/>
    </location>
</feature>
<organism evidence="5 6">
    <name type="scientific">Candidatus Parabacteroides intestinigallinarum</name>
    <dbReference type="NCBI Taxonomy" id="2838722"/>
    <lineage>
        <taxon>Bacteria</taxon>
        <taxon>Pseudomonadati</taxon>
        <taxon>Bacteroidota</taxon>
        <taxon>Bacteroidia</taxon>
        <taxon>Bacteroidales</taxon>
        <taxon>Tannerellaceae</taxon>
        <taxon>Parabacteroides</taxon>
    </lineage>
</organism>
<dbReference type="Gene3D" id="3.40.50.880">
    <property type="match status" value="1"/>
</dbReference>
<name>A0A9D1XSZ1_9BACT</name>
<dbReference type="InterPro" id="IPR029062">
    <property type="entry name" value="Class_I_gatase-like"/>
</dbReference>
<dbReference type="SMART" id="SM00631">
    <property type="entry name" value="Zn_pept"/>
    <property type="match status" value="1"/>
</dbReference>
<feature type="chain" id="PRO_5038614244" evidence="2">
    <location>
        <begin position="21"/>
        <end position="858"/>
    </location>
</feature>
<gene>
    <name evidence="5" type="ORF">H9848_09945</name>
</gene>
<reference evidence="5" key="2">
    <citation type="submission" date="2021-04" db="EMBL/GenBank/DDBJ databases">
        <authorList>
            <person name="Gilroy R."/>
        </authorList>
    </citation>
    <scope>NUCLEOTIDE SEQUENCE</scope>
    <source>
        <strain evidence="5">ChiHecec2B26-12326</strain>
    </source>
</reference>
<feature type="domain" description="Peptidase M14" evidence="4">
    <location>
        <begin position="60"/>
        <end position="359"/>
    </location>
</feature>
<evidence type="ECO:0000256" key="1">
    <source>
        <dbReference type="PROSITE-ProRule" id="PRU01379"/>
    </source>
</evidence>
<dbReference type="EMBL" id="DXEN01000075">
    <property type="protein sequence ID" value="HIX86910.1"/>
    <property type="molecule type" value="Genomic_DNA"/>
</dbReference>
<dbReference type="CDD" id="cd03143">
    <property type="entry name" value="A4_beta-galactosidase_middle_domain"/>
    <property type="match status" value="1"/>
</dbReference>
<dbReference type="InterPro" id="IPR000834">
    <property type="entry name" value="Peptidase_M14"/>
</dbReference>
<evidence type="ECO:0000313" key="5">
    <source>
        <dbReference type="EMBL" id="HIX86910.1"/>
    </source>
</evidence>
<dbReference type="Gene3D" id="3.40.630.10">
    <property type="entry name" value="Zn peptidases"/>
    <property type="match status" value="1"/>
</dbReference>
<dbReference type="SUPFAM" id="SSF53187">
    <property type="entry name" value="Zn-dependent exopeptidases"/>
    <property type="match status" value="1"/>
</dbReference>
<dbReference type="PROSITE" id="PS50006">
    <property type="entry name" value="FHA_DOMAIN"/>
    <property type="match status" value="1"/>
</dbReference>
<dbReference type="GO" id="GO:0006508">
    <property type="term" value="P:proteolysis"/>
    <property type="evidence" value="ECO:0007669"/>
    <property type="project" value="InterPro"/>
</dbReference>
<evidence type="ECO:0000313" key="6">
    <source>
        <dbReference type="Proteomes" id="UP000823847"/>
    </source>
</evidence>
<feature type="active site" description="Proton donor/acceptor" evidence="1">
    <location>
        <position position="337"/>
    </location>
</feature>
<sequence length="858" mass="96196">MRRRLAFLSVFLCWAIAMIAQPKAEAYPYDLTYFLPKGNYTYNPDIPTPEQALGFQIGQQHADWGQVVAYMKALAEASDRVTVRETGRTYQYRPFIEVTITSPGNQGNIDRIKEEHLALTDASRSGSMDINQMPVVVSLVCSIHGNEPSGVNASLAVAYFLAAAQGGDIDDLLEKTVILITPGANPDGINRFASWVNTSRSHTNVSDLNSREFQEPWPSSRTNHYWADCNRDWLMLQHPEGRNGVDTYMNWLPNLLADLHEQGSARPYYFSPGHPKRIHDLVTDENQAFAHKVSESVAEQLDQIGTLYYSKEGYDDYYMGKGAAYGDIHGSICLLYEQGTSRGHLRETKNGLRAFAWTVRNQAYGSYGTIFAGYRMREDLLNYQRDFFRNVKNEVAKQAVKGYVFDTRGSRAIAYHFLENMGHHRINVYRLAKNTTVDGKEFKAEDAYIIPVDQKFNAMIRTVMENVTEYEDSVFYDISTWTFPHAFNLRYAPVKSTAGLVGDLVSANAFTPGKVIGGKSEYGYIFTNVEFYTPKVIYELLREGVNVLAGNRPFHFRSGDVEMEMGYGTILVPARNQPLSPDELYTRVTRLAEEAGVDIYSVRTGLMDDVDLGSPAYQPLVLPEVAILVGRSMGIPDSGEAWFLLDRRFQMRPTLIEATTTLTPKKLQRYNVIILANGVPALTKSSEKALKDWVAAGGTLIASGKAYKWVDEAGILPIEVKDASHKEDSTAYRAFAEKKEADAGNDIDGVFLNARLDISHPLAWGYDQPELAVLKKNNIIFEKNADPYVSPLHYTDKPHLSGFLSAKNEGLLEGTPAVFAKKYKSGSVVVFADDMNFRSYCFGTSKMFMNAIFFGKCF</sequence>
<evidence type="ECO:0000256" key="2">
    <source>
        <dbReference type="SAM" id="SignalP"/>
    </source>
</evidence>
<evidence type="ECO:0000259" key="3">
    <source>
        <dbReference type="PROSITE" id="PS50006"/>
    </source>
</evidence>
<accession>A0A9D1XSZ1</accession>
<comment type="similarity">
    <text evidence="1">Belongs to the peptidase M14 family.</text>
</comment>
<proteinExistence type="inferred from homology"/>
<keyword evidence="2" id="KW-0732">Signal</keyword>
<reference evidence="5" key="1">
    <citation type="journal article" date="2021" name="PeerJ">
        <title>Extensive microbial diversity within the chicken gut microbiome revealed by metagenomics and culture.</title>
        <authorList>
            <person name="Gilroy R."/>
            <person name="Ravi A."/>
            <person name="Getino M."/>
            <person name="Pursley I."/>
            <person name="Horton D.L."/>
            <person name="Alikhan N.F."/>
            <person name="Baker D."/>
            <person name="Gharbi K."/>
            <person name="Hall N."/>
            <person name="Watson M."/>
            <person name="Adriaenssens E.M."/>
            <person name="Foster-Nyarko E."/>
            <person name="Jarju S."/>
            <person name="Secka A."/>
            <person name="Antonio M."/>
            <person name="Oren A."/>
            <person name="Chaudhuri R.R."/>
            <person name="La Ragione R."/>
            <person name="Hildebrand F."/>
            <person name="Pallen M.J."/>
        </authorList>
    </citation>
    <scope>NUCLEOTIDE SEQUENCE</scope>
    <source>
        <strain evidence="5">ChiHecec2B26-12326</strain>
    </source>
</reference>
<dbReference type="GO" id="GO:0004181">
    <property type="term" value="F:metallocarboxypeptidase activity"/>
    <property type="evidence" value="ECO:0007669"/>
    <property type="project" value="InterPro"/>
</dbReference>
<feature type="domain" description="FHA" evidence="3">
    <location>
        <begin position="317"/>
        <end position="376"/>
    </location>
</feature>
<protein>
    <submittedName>
        <fullName evidence="5">Peptidase M14</fullName>
    </submittedName>
</protein>
<dbReference type="Proteomes" id="UP000823847">
    <property type="component" value="Unassembled WGS sequence"/>
</dbReference>
<dbReference type="AlphaFoldDB" id="A0A9D1XSZ1"/>
<dbReference type="Pfam" id="PF00246">
    <property type="entry name" value="Peptidase_M14"/>
    <property type="match status" value="1"/>
</dbReference>
<dbReference type="InterPro" id="IPR000253">
    <property type="entry name" value="FHA_dom"/>
</dbReference>
<dbReference type="GO" id="GO:0008270">
    <property type="term" value="F:zinc ion binding"/>
    <property type="evidence" value="ECO:0007669"/>
    <property type="project" value="InterPro"/>
</dbReference>